<dbReference type="GO" id="GO:0016137">
    <property type="term" value="P:glycoside metabolic process"/>
    <property type="evidence" value="ECO:0007669"/>
    <property type="project" value="UniProtKB-ARBA"/>
</dbReference>
<evidence type="ECO:0000313" key="3">
    <source>
        <dbReference type="Proteomes" id="UP000033566"/>
    </source>
</evidence>
<dbReference type="InterPro" id="IPR003737">
    <property type="entry name" value="GlcNAc_PI_deacetylase-related"/>
</dbReference>
<protein>
    <submittedName>
        <fullName evidence="2">Putative LmbE-like protein</fullName>
        <ecNumber evidence="2">3.5.1.103</ecNumber>
    </submittedName>
</protein>
<evidence type="ECO:0000256" key="1">
    <source>
        <dbReference type="ARBA" id="ARBA00022833"/>
    </source>
</evidence>
<dbReference type="PATRIC" id="fig|161896.4.peg.880"/>
<organism evidence="2 3">
    <name type="scientific">Corynebacterium camporealensis</name>
    <dbReference type="NCBI Taxonomy" id="161896"/>
    <lineage>
        <taxon>Bacteria</taxon>
        <taxon>Bacillati</taxon>
        <taxon>Actinomycetota</taxon>
        <taxon>Actinomycetes</taxon>
        <taxon>Mycobacteriales</taxon>
        <taxon>Corynebacteriaceae</taxon>
        <taxon>Corynebacterium</taxon>
    </lineage>
</organism>
<evidence type="ECO:0000313" key="2">
    <source>
        <dbReference type="EMBL" id="AKE38869.1"/>
    </source>
</evidence>
<dbReference type="HOGENOM" id="CLU_049311_2_1_11"/>
<dbReference type="PANTHER" id="PTHR12993">
    <property type="entry name" value="N-ACETYLGLUCOSAMINYL-PHOSPHATIDYLINOSITOL DE-N-ACETYLASE-RELATED"/>
    <property type="match status" value="1"/>
</dbReference>
<dbReference type="AlphaFoldDB" id="A0A0F6TA98"/>
<gene>
    <name evidence="2" type="primary">mshB</name>
    <name evidence="2" type="ORF">UL81_04480</name>
</gene>
<sequence>MKTKDLSGKRILAVHAHPDDEVLFGGGTLADCAARGADVVVITATLGEDGEIIGEPYQGLADHDQLGGFRARELADSLRALGARGIQLGGFGHFRDSGMAGSPSHENPRALVNRIDEAVNLLEINLRDLKPDVILTYGPDGGYGHPDHIAVHQAVHAAAGPDQRIWWPVFERAAHYAALETLTPPADWEKPSRDYLDNFTNEGCDLEVALDDDAIIAKRCAMYAHATQLWLGDGSLSEVNPEARQVGVAKPELAPTGWVMSNRYLMPLLRKEHFQLGQGSGTESLVAP</sequence>
<accession>A0A0F6TA98</accession>
<dbReference type="PANTHER" id="PTHR12993:SF26">
    <property type="entry name" value="1D-MYO-INOSITOL 2-ACETAMIDO-2-DEOXY-ALPHA-D-GLUCOPYRANOSIDE DEACETYLASE"/>
    <property type="match status" value="1"/>
</dbReference>
<dbReference type="EMBL" id="CP011311">
    <property type="protein sequence ID" value="AKE38869.1"/>
    <property type="molecule type" value="Genomic_DNA"/>
</dbReference>
<dbReference type="Pfam" id="PF02585">
    <property type="entry name" value="PIG-L"/>
    <property type="match status" value="1"/>
</dbReference>
<dbReference type="OrthoDB" id="158614at2"/>
<reference evidence="2 3" key="1">
    <citation type="journal article" date="2015" name="Genome Announc.">
        <title>Complete Genome Sequence of Corynebacterium camporealensis DSM 44610, Isolated from the Milk of a Manchega Sheep with Subclinical Mastitis.</title>
        <authorList>
            <person name="Ruckert C."/>
            <person name="Albersmeier A."/>
            <person name="Winkler A."/>
            <person name="Tauch A."/>
        </authorList>
    </citation>
    <scope>NUCLEOTIDE SEQUENCE [LARGE SCALE GENOMIC DNA]</scope>
    <source>
        <strain evidence="2 3">DSM 44610</strain>
    </source>
</reference>
<keyword evidence="1" id="KW-0862">Zinc</keyword>
<dbReference type="GO" id="GO:0035595">
    <property type="term" value="F:N-acetylglucosaminylinositol deacetylase activity"/>
    <property type="evidence" value="ECO:0007669"/>
    <property type="project" value="UniProtKB-EC"/>
</dbReference>
<name>A0A0F6TA98_9CORY</name>
<dbReference type="EC" id="3.5.1.103" evidence="2"/>
<dbReference type="Proteomes" id="UP000033566">
    <property type="component" value="Chromosome"/>
</dbReference>
<dbReference type="KEGG" id="ccj:UL81_04480"/>
<keyword evidence="2" id="KW-0378">Hydrolase</keyword>
<proteinExistence type="predicted"/>
<dbReference type="InterPro" id="IPR024078">
    <property type="entry name" value="LmbE-like_dom_sf"/>
</dbReference>
<dbReference type="SUPFAM" id="SSF102588">
    <property type="entry name" value="LmbE-like"/>
    <property type="match status" value="1"/>
</dbReference>
<dbReference type="Gene3D" id="3.40.50.10320">
    <property type="entry name" value="LmbE-like"/>
    <property type="match status" value="1"/>
</dbReference>
<dbReference type="RefSeq" id="WP_035105935.1">
    <property type="nucleotide sequence ID" value="NZ_CP011311.1"/>
</dbReference>
<keyword evidence="3" id="KW-1185">Reference proteome</keyword>